<keyword evidence="2" id="KW-1185">Reference proteome</keyword>
<dbReference type="GeneID" id="3878976"/>
<reference evidence="1 2" key="1">
    <citation type="journal article" date="2003" name="Nature">
        <title>The genome sequence of the filamentous fungus Neurospora crassa.</title>
        <authorList>
            <person name="Galagan J.E."/>
            <person name="Calvo S.E."/>
            <person name="Borkovich K.A."/>
            <person name="Selker E.U."/>
            <person name="Read N.D."/>
            <person name="Jaffe D."/>
            <person name="FitzHugh W."/>
            <person name="Ma L.J."/>
            <person name="Smirnov S."/>
            <person name="Purcell S."/>
            <person name="Rehman B."/>
            <person name="Elkins T."/>
            <person name="Engels R."/>
            <person name="Wang S."/>
            <person name="Nielsen C.B."/>
            <person name="Butler J."/>
            <person name="Endrizzi M."/>
            <person name="Qui D."/>
            <person name="Ianakiev P."/>
            <person name="Bell-Pedersen D."/>
            <person name="Nelson M.A."/>
            <person name="Werner-Washburne M."/>
            <person name="Selitrennikoff C.P."/>
            <person name="Kinsey J.A."/>
            <person name="Braun E.L."/>
            <person name="Zelter A."/>
            <person name="Schulte U."/>
            <person name="Kothe G.O."/>
            <person name="Jedd G."/>
            <person name="Mewes W."/>
            <person name="Staben C."/>
            <person name="Marcotte E."/>
            <person name="Greenberg D."/>
            <person name="Roy A."/>
            <person name="Foley K."/>
            <person name="Naylor J."/>
            <person name="Stange-Thomann N."/>
            <person name="Barrett R."/>
            <person name="Gnerre S."/>
            <person name="Kamal M."/>
            <person name="Kamvysselis M."/>
            <person name="Mauceli E."/>
            <person name="Bielke C."/>
            <person name="Rudd S."/>
            <person name="Frishman D."/>
            <person name="Krystofova S."/>
            <person name="Rasmussen C."/>
            <person name="Metzenberg R.L."/>
            <person name="Perkins D.D."/>
            <person name="Kroken S."/>
            <person name="Cogoni C."/>
            <person name="Macino G."/>
            <person name="Catcheside D."/>
            <person name="Li W."/>
            <person name="Pratt R.J."/>
            <person name="Osmani S.A."/>
            <person name="DeSouza C.P."/>
            <person name="Glass L."/>
            <person name="Orbach M.J."/>
            <person name="Berglund J.A."/>
            <person name="Voelker R."/>
            <person name="Yarden O."/>
            <person name="Plamann M."/>
            <person name="Seiler S."/>
            <person name="Dunlap J."/>
            <person name="Radford A."/>
            <person name="Aramayo R."/>
            <person name="Natvig D.O."/>
            <person name="Alex L.A."/>
            <person name="Mannhaupt G."/>
            <person name="Ebbole D.J."/>
            <person name="Freitag M."/>
            <person name="Paulsen I."/>
            <person name="Sachs M.S."/>
            <person name="Lander E.S."/>
            <person name="Nusbaum C."/>
            <person name="Birren B."/>
        </authorList>
    </citation>
    <scope>NUCLEOTIDE SEQUENCE [LARGE SCALE GENOMIC DNA]</scope>
    <source>
        <strain evidence="2">ATCC 24698 / 74-OR23-1A / CBS 708.71 / DSM 1257 / FGSC 987</strain>
    </source>
</reference>
<dbReference type="OrthoDB" id="10342946at2759"/>
<evidence type="ECO:0000313" key="1">
    <source>
        <dbReference type="EMBL" id="EAA33601.1"/>
    </source>
</evidence>
<dbReference type="KEGG" id="ncr:NCU08575"/>
<evidence type="ECO:0000313" key="2">
    <source>
        <dbReference type="Proteomes" id="UP000001805"/>
    </source>
</evidence>
<dbReference type="EMBL" id="CM002238">
    <property type="protein sequence ID" value="EAA33601.1"/>
    <property type="molecule type" value="Genomic_DNA"/>
</dbReference>
<dbReference type="InParanoid" id="Q7SB20"/>
<sequence length="167" mass="17499">MAALASEQSARDRSMSAISANLEGTHPLRMAVLLLTLSFLNPGKNRSPISGPVLNRLSAALVTRVAKGVCSANRRVVAPHTNVDTLGLEGPDPILLCPAQFGGQMLEARAGPGLLGQDSAVFETANIAARPDERWYSNHWVAAKVVAFGNGSSTGRIVRCGTARVGI</sequence>
<dbReference type="HOGENOM" id="CLU_1595014_0_0_1"/>
<accession>Q7SB20</accession>
<dbReference type="RefSeq" id="XP_962837.1">
    <property type="nucleotide sequence ID" value="XM_957744.1"/>
</dbReference>
<organism evidence="1 2">
    <name type="scientific">Neurospora crassa (strain ATCC 24698 / 74-OR23-1A / CBS 708.71 / DSM 1257 / FGSC 987)</name>
    <dbReference type="NCBI Taxonomy" id="367110"/>
    <lineage>
        <taxon>Eukaryota</taxon>
        <taxon>Fungi</taxon>
        <taxon>Dikarya</taxon>
        <taxon>Ascomycota</taxon>
        <taxon>Pezizomycotina</taxon>
        <taxon>Sordariomycetes</taxon>
        <taxon>Sordariomycetidae</taxon>
        <taxon>Sordariales</taxon>
        <taxon>Sordariaceae</taxon>
        <taxon>Neurospora</taxon>
    </lineage>
</organism>
<gene>
    <name evidence="1" type="ORF">NCU08575</name>
</gene>
<dbReference type="Proteomes" id="UP000001805">
    <property type="component" value="Chromosome 3, Linkage Group III"/>
</dbReference>
<dbReference type="VEuPathDB" id="FungiDB:NCU08575"/>
<dbReference type="PaxDb" id="5141-EFNCRP00000004774"/>
<dbReference type="AlphaFoldDB" id="Q7SB20"/>
<name>Q7SB20_NEUCR</name>
<dbReference type="OMA" id="THPLRMA"/>
<proteinExistence type="predicted"/>
<protein>
    <submittedName>
        <fullName evidence="1">Uncharacterized protein</fullName>
    </submittedName>
</protein>